<name>A0A0A0HI91_9RHOB</name>
<dbReference type="EMBL" id="AONH01000013">
    <property type="protein sequence ID" value="KGM87547.1"/>
    <property type="molecule type" value="Genomic_DNA"/>
</dbReference>
<dbReference type="Proteomes" id="UP000030021">
    <property type="component" value="Unassembled WGS sequence"/>
</dbReference>
<evidence type="ECO:0000313" key="7">
    <source>
        <dbReference type="EMBL" id="KGM87547.1"/>
    </source>
</evidence>
<feature type="domain" description="Reductase C-terminal" evidence="6">
    <location>
        <begin position="317"/>
        <end position="398"/>
    </location>
</feature>
<dbReference type="InterPro" id="IPR016156">
    <property type="entry name" value="FAD/NAD-linked_Rdtase_dimer_sf"/>
</dbReference>
<dbReference type="AlphaFoldDB" id="A0A0A0HI91"/>
<gene>
    <name evidence="7" type="ORF">rosmuc_02283</name>
</gene>
<dbReference type="eggNOG" id="COG0446">
    <property type="taxonomic scope" value="Bacteria"/>
</dbReference>
<dbReference type="InterPro" id="IPR036188">
    <property type="entry name" value="FAD/NAD-bd_sf"/>
</dbReference>
<dbReference type="RefSeq" id="WP_037273351.1">
    <property type="nucleotide sequence ID" value="NZ_KN293980.1"/>
</dbReference>
<dbReference type="EC" id="1.18.1.3" evidence="7"/>
<organism evidence="7 8">
    <name type="scientific">Roseovarius mucosus DSM 17069</name>
    <dbReference type="NCBI Taxonomy" id="1288298"/>
    <lineage>
        <taxon>Bacteria</taxon>
        <taxon>Pseudomonadati</taxon>
        <taxon>Pseudomonadota</taxon>
        <taxon>Alphaproteobacteria</taxon>
        <taxon>Rhodobacterales</taxon>
        <taxon>Roseobacteraceae</taxon>
        <taxon>Roseovarius</taxon>
    </lineage>
</organism>
<dbReference type="SUPFAM" id="SSF55424">
    <property type="entry name" value="FAD/NAD-linked reductases, dimerisation (C-terminal) domain"/>
    <property type="match status" value="1"/>
</dbReference>
<dbReference type="PRINTS" id="PR00411">
    <property type="entry name" value="PNDRDTASEI"/>
</dbReference>
<comment type="cofactor">
    <cofactor evidence="1">
        <name>FAD</name>
        <dbReference type="ChEBI" id="CHEBI:57692"/>
    </cofactor>
</comment>
<dbReference type="InterPro" id="IPR050446">
    <property type="entry name" value="FAD-oxidoreductase/Apoptosis"/>
</dbReference>
<evidence type="ECO:0000259" key="6">
    <source>
        <dbReference type="Pfam" id="PF14759"/>
    </source>
</evidence>
<evidence type="ECO:0000259" key="5">
    <source>
        <dbReference type="Pfam" id="PF07992"/>
    </source>
</evidence>
<evidence type="ECO:0000313" key="8">
    <source>
        <dbReference type="Proteomes" id="UP000030021"/>
    </source>
</evidence>
<dbReference type="PRINTS" id="PR00368">
    <property type="entry name" value="FADPNR"/>
</dbReference>
<dbReference type="SUPFAM" id="SSF51905">
    <property type="entry name" value="FAD/NAD(P)-binding domain"/>
    <property type="match status" value="2"/>
</dbReference>
<keyword evidence="3" id="KW-0274">FAD</keyword>
<dbReference type="STRING" id="215743.ROSMUCSMR3_02975"/>
<dbReference type="OrthoDB" id="7809559at2"/>
<proteinExistence type="predicted"/>
<keyword evidence="4 7" id="KW-0560">Oxidoreductase</keyword>
<dbReference type="Gene3D" id="3.50.50.60">
    <property type="entry name" value="FAD/NAD(P)-binding domain"/>
    <property type="match status" value="2"/>
</dbReference>
<feature type="domain" description="FAD/NAD(P)-binding" evidence="5">
    <location>
        <begin position="4"/>
        <end position="298"/>
    </location>
</feature>
<keyword evidence="2" id="KW-0285">Flavoprotein</keyword>
<dbReference type="Gene3D" id="3.30.390.30">
    <property type="match status" value="1"/>
</dbReference>
<dbReference type="PATRIC" id="fig|1288298.3.peg.2296"/>
<dbReference type="InterPro" id="IPR023753">
    <property type="entry name" value="FAD/NAD-binding_dom"/>
</dbReference>
<sequence>MSGVVVIGAGQAGASLVAKLRSEGYEGPITLIGEEPVPPYQRPPLSKKYLLGEMALERLYLRPESYYAETGIDLRLGLRVTGIDRAAREVVMGEARLSYEHLVLTTGSRPRHLPAAIGGDLGGVHVVRTLADVDAMAPGFRPGARVLIVGGGYIGLEAAAVAASRGMQVVLVEMAPRILQRVAAKETSDYFRALHGRHGVDIREGVGLERLLGDDQVSGARLSDGTELAVDMVIVGVGIVPDTALAEAAGLAIDNGIAVDAQGRTSDPAIWAAGDCASFPHGEGRLRLESVPNAIDMADCVAGNILGRGVDYVPKPWFWSDQYDVKLQITGLSTGYDRIVTRDGGAAVSFWYYRGDQLLAVDAMNDPRAYMVGKRLIDAGKSADPAVVADAGADLKVLLG</sequence>
<evidence type="ECO:0000256" key="3">
    <source>
        <dbReference type="ARBA" id="ARBA00022827"/>
    </source>
</evidence>
<evidence type="ECO:0000256" key="1">
    <source>
        <dbReference type="ARBA" id="ARBA00001974"/>
    </source>
</evidence>
<dbReference type="InterPro" id="IPR028202">
    <property type="entry name" value="Reductase_C"/>
</dbReference>
<comment type="caution">
    <text evidence="7">The sequence shown here is derived from an EMBL/GenBank/DDBJ whole genome shotgun (WGS) entry which is preliminary data.</text>
</comment>
<reference evidence="7 8" key="1">
    <citation type="submission" date="2013-01" db="EMBL/GenBank/DDBJ databases">
        <authorList>
            <person name="Fiebig A."/>
            <person name="Goeker M."/>
            <person name="Klenk H.-P.P."/>
        </authorList>
    </citation>
    <scope>NUCLEOTIDE SEQUENCE [LARGE SCALE GENOMIC DNA]</scope>
    <source>
        <strain evidence="7 8">DSM 17069</strain>
    </source>
</reference>
<dbReference type="PANTHER" id="PTHR43557">
    <property type="entry name" value="APOPTOSIS-INDUCING FACTOR 1"/>
    <property type="match status" value="1"/>
</dbReference>
<evidence type="ECO:0000256" key="2">
    <source>
        <dbReference type="ARBA" id="ARBA00022630"/>
    </source>
</evidence>
<dbReference type="GO" id="GO:0008860">
    <property type="term" value="F:ferredoxin-NAD+ reductase activity"/>
    <property type="evidence" value="ECO:0007669"/>
    <property type="project" value="UniProtKB-EC"/>
</dbReference>
<dbReference type="GO" id="GO:0005737">
    <property type="term" value="C:cytoplasm"/>
    <property type="evidence" value="ECO:0007669"/>
    <property type="project" value="TreeGrafter"/>
</dbReference>
<dbReference type="Pfam" id="PF07992">
    <property type="entry name" value="Pyr_redox_2"/>
    <property type="match status" value="1"/>
</dbReference>
<evidence type="ECO:0000256" key="4">
    <source>
        <dbReference type="ARBA" id="ARBA00023002"/>
    </source>
</evidence>
<dbReference type="Pfam" id="PF14759">
    <property type="entry name" value="Reductase_C"/>
    <property type="match status" value="1"/>
</dbReference>
<protein>
    <submittedName>
        <fullName evidence="7">NAD(P)H-nitrite reductase</fullName>
        <ecNumber evidence="7">1.18.1.3</ecNumber>
    </submittedName>
</protein>
<dbReference type="HOGENOM" id="CLU_003291_4_0_5"/>
<dbReference type="GO" id="GO:0016651">
    <property type="term" value="F:oxidoreductase activity, acting on NAD(P)H"/>
    <property type="evidence" value="ECO:0007669"/>
    <property type="project" value="TreeGrafter"/>
</dbReference>
<accession>A0A0A0HI91</accession>
<dbReference type="PANTHER" id="PTHR43557:SF2">
    <property type="entry name" value="RIESKE DOMAIN-CONTAINING PROTEIN-RELATED"/>
    <property type="match status" value="1"/>
</dbReference>